<dbReference type="RefSeq" id="WP_102213669.1">
    <property type="nucleotide sequence ID" value="NZ_PNHF01000021.1"/>
</dbReference>
<dbReference type="Proteomes" id="UP000235363">
    <property type="component" value="Unassembled WGS sequence"/>
</dbReference>
<evidence type="ECO:0000313" key="2">
    <source>
        <dbReference type="Proteomes" id="UP000235363"/>
    </source>
</evidence>
<sequence length="114" mass="11948">MTPEDLVAVVDVLAGLLPEFSGVRIVRPWALAAAAAAADGSIAGIDVHADSGSRGRAMDERTRAMAETIRRLKPLDRGNDAFAVVAAMVLGRLADAHMSFDRAAALTGVRHTVQ</sequence>
<proteinExistence type="predicted"/>
<organism evidence="1 2">
    <name type="scientific">Corynebacterium xerosis</name>
    <dbReference type="NCBI Taxonomy" id="1725"/>
    <lineage>
        <taxon>Bacteria</taxon>
        <taxon>Bacillati</taxon>
        <taxon>Actinomycetota</taxon>
        <taxon>Actinomycetes</taxon>
        <taxon>Mycobacteriales</taxon>
        <taxon>Corynebacteriaceae</taxon>
        <taxon>Corynebacterium</taxon>
    </lineage>
</organism>
<dbReference type="AlphaFoldDB" id="A0A2N6SXF8"/>
<protein>
    <submittedName>
        <fullName evidence="1">Uncharacterized protein</fullName>
    </submittedName>
</protein>
<dbReference type="EMBL" id="PNHF01000021">
    <property type="protein sequence ID" value="PMC61765.1"/>
    <property type="molecule type" value="Genomic_DNA"/>
</dbReference>
<comment type="caution">
    <text evidence="1">The sequence shown here is derived from an EMBL/GenBank/DDBJ whole genome shotgun (WGS) entry which is preliminary data.</text>
</comment>
<accession>A0A2N6SXF8</accession>
<gene>
    <name evidence="1" type="ORF">CJ204_09180</name>
</gene>
<name>A0A2N6SXF8_9CORY</name>
<evidence type="ECO:0000313" key="1">
    <source>
        <dbReference type="EMBL" id="PMC61765.1"/>
    </source>
</evidence>
<reference evidence="1 2" key="1">
    <citation type="submission" date="2017-09" db="EMBL/GenBank/DDBJ databases">
        <title>Bacterial strain isolated from the female urinary microbiota.</title>
        <authorList>
            <person name="Thomas-White K."/>
            <person name="Kumar N."/>
            <person name="Forster S."/>
            <person name="Putonti C."/>
            <person name="Lawley T."/>
            <person name="Wolfe A.J."/>
        </authorList>
    </citation>
    <scope>NUCLEOTIDE SEQUENCE [LARGE SCALE GENOMIC DNA]</scope>
    <source>
        <strain evidence="1 2">UMB0908</strain>
    </source>
</reference>